<feature type="compositionally biased region" description="Polar residues" evidence="1">
    <location>
        <begin position="464"/>
        <end position="479"/>
    </location>
</feature>
<feature type="compositionally biased region" description="Basic and acidic residues" evidence="1">
    <location>
        <begin position="218"/>
        <end position="230"/>
    </location>
</feature>
<dbReference type="Proteomes" id="UP000784294">
    <property type="component" value="Unassembled WGS sequence"/>
</dbReference>
<comment type="caution">
    <text evidence="2">The sequence shown here is derived from an EMBL/GenBank/DDBJ whole genome shotgun (WGS) entry which is preliminary data.</text>
</comment>
<feature type="non-terminal residue" evidence="2">
    <location>
        <position position="615"/>
    </location>
</feature>
<feature type="compositionally biased region" description="Basic and acidic residues" evidence="1">
    <location>
        <begin position="430"/>
        <end position="463"/>
    </location>
</feature>
<evidence type="ECO:0000313" key="2">
    <source>
        <dbReference type="EMBL" id="VEL09615.1"/>
    </source>
</evidence>
<keyword evidence="3" id="KW-1185">Reference proteome</keyword>
<feature type="region of interest" description="Disordered" evidence="1">
    <location>
        <begin position="1"/>
        <end position="50"/>
    </location>
</feature>
<feature type="compositionally biased region" description="Polar residues" evidence="1">
    <location>
        <begin position="91"/>
        <end position="119"/>
    </location>
</feature>
<feature type="compositionally biased region" description="Basic and acidic residues" evidence="1">
    <location>
        <begin position="296"/>
        <end position="310"/>
    </location>
</feature>
<name>A0A3S5A1Q7_9PLAT</name>
<evidence type="ECO:0000256" key="1">
    <source>
        <dbReference type="SAM" id="MobiDB-lite"/>
    </source>
</evidence>
<feature type="compositionally biased region" description="Basic and acidic residues" evidence="1">
    <location>
        <begin position="486"/>
        <end position="517"/>
    </location>
</feature>
<dbReference type="EMBL" id="CAAALY010006784">
    <property type="protein sequence ID" value="VEL09615.1"/>
    <property type="molecule type" value="Genomic_DNA"/>
</dbReference>
<feature type="region of interest" description="Disordered" evidence="1">
    <location>
        <begin position="545"/>
        <end position="582"/>
    </location>
</feature>
<proteinExistence type="predicted"/>
<feature type="compositionally biased region" description="Low complexity" evidence="1">
    <location>
        <begin position="120"/>
        <end position="151"/>
    </location>
</feature>
<feature type="compositionally biased region" description="Polar residues" evidence="1">
    <location>
        <begin position="22"/>
        <end position="50"/>
    </location>
</feature>
<feature type="compositionally biased region" description="Polar residues" evidence="1">
    <location>
        <begin position="196"/>
        <end position="206"/>
    </location>
</feature>
<dbReference type="AlphaFoldDB" id="A0A3S5A1Q7"/>
<dbReference type="OrthoDB" id="6277013at2759"/>
<sequence>PPAGVSLGSGPTIQDRRHASISPPTNSSRPQLYNPALSPSRQPGSTDSEIASFNVNGTVVTLSQEQARRQAEKAAAALDARERARRKAVALSQNPRRLGTLSNQLTGNRRTMPSQNIPKSRSNSASSSSSSSSSGSSSSSSSTSGSSSASGFGSGSGSGSSSDSGSQASSPSPSNSPGKSARDRREARVPNKANRLLSQQSQQQKTFPGARAPSSGKFRQDELNRDEQQDHCSFGIMSRKRSHANADDFTATTAPLATDRHKRPRVLPLPPGHSSHHRDIQDDSSEPQLLPPGAAARREEERRLRQREQQHMMMMSGQLERPRSRGRETIGDRDRGRLRQPTGPASCDMSGPGDKHIARMGSGLRDKEWIAPINRDRSSRGPPCADLVIRTPHGLPVADGAYSQRRSPHGRTAFIGNISPGAGPASTRPLDPDRDRDRKRDRGGPSPWFERDSRQRHPPESDRSGTVWSEMSQRTSGRHLSSGIETGEHSQARRDRMCREPELSRARDRDRDPRSDWRGTGSDRYTHELEILEARRAGHKVFTETDIADEEDEELARRRRDRARSRTRGPRGDTVEPFGESTSLATEKRLNELRQRLNMVDDAIAEIRAGTEDGN</sequence>
<gene>
    <name evidence="2" type="ORF">PXEA_LOCUS3055</name>
</gene>
<organism evidence="2 3">
    <name type="scientific">Protopolystoma xenopodis</name>
    <dbReference type="NCBI Taxonomy" id="117903"/>
    <lineage>
        <taxon>Eukaryota</taxon>
        <taxon>Metazoa</taxon>
        <taxon>Spiralia</taxon>
        <taxon>Lophotrochozoa</taxon>
        <taxon>Platyhelminthes</taxon>
        <taxon>Monogenea</taxon>
        <taxon>Polyopisthocotylea</taxon>
        <taxon>Polystomatidea</taxon>
        <taxon>Polystomatidae</taxon>
        <taxon>Protopolystoma</taxon>
    </lineage>
</organism>
<feature type="compositionally biased region" description="Low complexity" evidence="1">
    <location>
        <begin position="159"/>
        <end position="179"/>
    </location>
</feature>
<feature type="region of interest" description="Disordered" evidence="1">
    <location>
        <begin position="66"/>
        <end position="353"/>
    </location>
</feature>
<feature type="compositionally biased region" description="Basic residues" evidence="1">
    <location>
        <begin position="557"/>
        <end position="569"/>
    </location>
</feature>
<evidence type="ECO:0000313" key="3">
    <source>
        <dbReference type="Proteomes" id="UP000784294"/>
    </source>
</evidence>
<accession>A0A3S5A1Q7</accession>
<feature type="region of interest" description="Disordered" evidence="1">
    <location>
        <begin position="374"/>
        <end position="527"/>
    </location>
</feature>
<feature type="compositionally biased region" description="Basic and acidic residues" evidence="1">
    <location>
        <begin position="180"/>
        <end position="189"/>
    </location>
</feature>
<reference evidence="2" key="1">
    <citation type="submission" date="2018-11" db="EMBL/GenBank/DDBJ databases">
        <authorList>
            <consortium name="Pathogen Informatics"/>
        </authorList>
    </citation>
    <scope>NUCLEOTIDE SEQUENCE</scope>
</reference>
<feature type="compositionally biased region" description="Basic and acidic residues" evidence="1">
    <location>
        <begin position="320"/>
        <end position="337"/>
    </location>
</feature>
<protein>
    <submittedName>
        <fullName evidence="2">Uncharacterized protein</fullName>
    </submittedName>
</protein>